<proteinExistence type="predicted"/>
<feature type="transmembrane region" description="Helical" evidence="1">
    <location>
        <begin position="98"/>
        <end position="116"/>
    </location>
</feature>
<dbReference type="KEGG" id="foc:127750209"/>
<dbReference type="AlphaFoldDB" id="A0A9C6X0Z5"/>
<feature type="transmembrane region" description="Helical" evidence="1">
    <location>
        <begin position="258"/>
        <end position="280"/>
    </location>
</feature>
<evidence type="ECO:0000313" key="3">
    <source>
        <dbReference type="RefSeq" id="XP_052127148.1"/>
    </source>
</evidence>
<dbReference type="GeneID" id="127750209"/>
<keyword evidence="1" id="KW-1133">Transmembrane helix</keyword>
<keyword evidence="2" id="KW-1185">Reference proteome</keyword>
<keyword evidence="1" id="KW-0472">Membrane</keyword>
<dbReference type="Proteomes" id="UP000504606">
    <property type="component" value="Unplaced"/>
</dbReference>
<dbReference type="RefSeq" id="XP_052127148.1">
    <property type="nucleotide sequence ID" value="XM_052271188.1"/>
</dbReference>
<reference evidence="3" key="1">
    <citation type="submission" date="2025-08" db="UniProtKB">
        <authorList>
            <consortium name="RefSeq"/>
        </authorList>
    </citation>
    <scope>IDENTIFICATION</scope>
    <source>
        <tissue evidence="3">Whole organism</tissue>
    </source>
</reference>
<evidence type="ECO:0000313" key="2">
    <source>
        <dbReference type="Proteomes" id="UP000504606"/>
    </source>
</evidence>
<gene>
    <name evidence="3" type="primary">LOC127750209</name>
</gene>
<sequence length="351" mass="38591">MRTIPRALGGGRGPRATTSRQEELAAAEGQAVVDKHLLSQALVDVRRALLDNGPGLWNLVFRHMQRTRFTLMGSVLMTLACLWELLQSPRAVAWRVPLRLLVGAFSSCTAHAVWVLRGHVAREALDKAVVLVRVLEQRGGPTKERLQAVGSRVRRTMLSFWWYISCSGVSVFATFLVDGKGLDVKTYLYSYLSVSCILGFYTLILLQQVLFTAAAELLFELPLPLEAEGGLGPVARVALLMSRAQDLCRVVDRVWRPLVPFLLLTVLLMPMLSTAEMVIFRGQTDMLAIGSLPAMVFVFVPLCFSGQRVKVRHGSGVRGRGGSHHTGHRVLCKLAHALDRAHAEGKPPALG</sequence>
<name>A0A9C6X0Z5_FRAOC</name>
<feature type="transmembrane region" description="Helical" evidence="1">
    <location>
        <begin position="69"/>
        <end position="86"/>
    </location>
</feature>
<organism evidence="2 3">
    <name type="scientific">Frankliniella occidentalis</name>
    <name type="common">Western flower thrips</name>
    <name type="synonym">Euthrips occidentalis</name>
    <dbReference type="NCBI Taxonomy" id="133901"/>
    <lineage>
        <taxon>Eukaryota</taxon>
        <taxon>Metazoa</taxon>
        <taxon>Ecdysozoa</taxon>
        <taxon>Arthropoda</taxon>
        <taxon>Hexapoda</taxon>
        <taxon>Insecta</taxon>
        <taxon>Pterygota</taxon>
        <taxon>Neoptera</taxon>
        <taxon>Paraneoptera</taxon>
        <taxon>Thysanoptera</taxon>
        <taxon>Terebrantia</taxon>
        <taxon>Thripoidea</taxon>
        <taxon>Thripidae</taxon>
        <taxon>Frankliniella</taxon>
    </lineage>
</organism>
<accession>A0A9C6X0Z5</accession>
<feature type="transmembrane region" description="Helical" evidence="1">
    <location>
        <begin position="160"/>
        <end position="177"/>
    </location>
</feature>
<keyword evidence="1" id="KW-0812">Transmembrane</keyword>
<protein>
    <submittedName>
        <fullName evidence="3">Uncharacterized protein LOC127750209</fullName>
    </submittedName>
</protein>
<feature type="transmembrane region" description="Helical" evidence="1">
    <location>
        <begin position="286"/>
        <end position="304"/>
    </location>
</feature>
<feature type="transmembrane region" description="Helical" evidence="1">
    <location>
        <begin position="189"/>
        <end position="211"/>
    </location>
</feature>
<evidence type="ECO:0000256" key="1">
    <source>
        <dbReference type="SAM" id="Phobius"/>
    </source>
</evidence>